<gene>
    <name evidence="1" type="ORF">APC1503_1106</name>
</gene>
<comment type="caution">
    <text evidence="1">The sequence shown here is derived from an EMBL/GenBank/DDBJ whole genome shotgun (WGS) entry which is preliminary data.</text>
</comment>
<evidence type="ECO:0000313" key="2">
    <source>
        <dbReference type="Proteomes" id="UP000232654"/>
    </source>
</evidence>
<keyword evidence="1" id="KW-0167">Capsid protein</keyword>
<evidence type="ECO:0000313" key="1">
    <source>
        <dbReference type="EMBL" id="PKC89028.1"/>
    </source>
</evidence>
<dbReference type="Proteomes" id="UP000232654">
    <property type="component" value="Unassembled WGS sequence"/>
</dbReference>
<name>A0A2N0T180_BIFLN</name>
<dbReference type="RefSeq" id="WP_101011192.1">
    <property type="nucleotide sequence ID" value="NZ_JARJNK010000004.1"/>
</dbReference>
<keyword evidence="1" id="KW-0946">Virion</keyword>
<proteinExistence type="predicted"/>
<organism evidence="1 2">
    <name type="scientific">Bifidobacterium longum</name>
    <dbReference type="NCBI Taxonomy" id="216816"/>
    <lineage>
        <taxon>Bacteria</taxon>
        <taxon>Bacillati</taxon>
        <taxon>Actinomycetota</taxon>
        <taxon>Actinomycetes</taxon>
        <taxon>Bifidobacteriales</taxon>
        <taxon>Bifidobacteriaceae</taxon>
        <taxon>Bifidobacterium</taxon>
    </lineage>
</organism>
<accession>A0A2N0T180</accession>
<dbReference type="AlphaFoldDB" id="A0A2N0T180"/>
<protein>
    <submittedName>
        <fullName evidence="1">P22 coat protein</fullName>
    </submittedName>
</protein>
<reference evidence="1 2" key="1">
    <citation type="submission" date="2017-12" db="EMBL/GenBank/DDBJ databases">
        <title>Bifidobacterium longum APC/DPC strains.</title>
        <authorList>
            <person name="Arboleya S."/>
        </authorList>
    </citation>
    <scope>NUCLEOTIDE SEQUENCE [LARGE SCALE GENOMIC DNA]</scope>
    <source>
        <strain evidence="1 2">APC1503</strain>
    </source>
</reference>
<dbReference type="EMBL" id="PJDT01000016">
    <property type="protein sequence ID" value="PKC89028.1"/>
    <property type="molecule type" value="Genomic_DNA"/>
</dbReference>
<sequence>MAITNFIPELWSANILLELQKNLVYGSAVNRDYEGDIANYGDTVHITGIAHISIGDYTAHTDITIEPATDKDAGELVINQSKYFAFEIDDVEKRQAMNNLTAAYSRDAAYKLRDLTDQYLAGLMAAGAKSKLDPISGATATKAYDTIVDLATALDKQNVSDAGRWVIVTPDFYGLLRKDSRFVAGAESAHSTLLNGVVGEAAGMTILKSNNAPAAKGGSASAQTDEGNVIIAGTNAATTFAEQIAKVEATRKEKGFDDIVKGLHLYGAKVVRPEALATVHFKVGK</sequence>